<dbReference type="InterPro" id="IPR005467">
    <property type="entry name" value="His_kinase_dom"/>
</dbReference>
<evidence type="ECO:0000256" key="8">
    <source>
        <dbReference type="SAM" id="Coils"/>
    </source>
</evidence>
<evidence type="ECO:0000256" key="7">
    <source>
        <dbReference type="ARBA" id="ARBA00055745"/>
    </source>
</evidence>
<sequence>MSISTSVLSELLQALPHLRPQIYFKASLTALSHAMEDQVLAATLEQPLVIASFQRERFYRQEAHRYQRLAQRSNQIYVLSAPETDFTNSSEYYEKIAFEPDDGLTQEWHLIVIAQNYATCLVCRESVGSVAKNQQLREISPSLDMDTARRFEGIWTAERGVSLKAAELLLDRILVYRPELEDKIQQARLRFGISENTSQTKVESPNEYACDIDTDPFVQRLVTYLQASQYKLHKAYRSIAAQARKERLVNTISTAIRRSLDPHEILQIATQELGQNLEASRCLIYRAQETEAKAVIEHEFLRPGVSSLSGKTWSLENNPLFRELVLQSEGIYLTDTYTDVRITSSKELVELVKKYDIRSWLMEPVFYQGRLLGIVELHYCNEILHDWQSGDLDLVEAIAIQVGAALIQAEAYANLEDLNKQLEALDRTRSNLIAITGHELRTPLSTIQVCLESLASEPDMPSDLQQVMLSTALSDSERMRKLIQDFLTLSNLESGRVEWHPESLTLQECVDLSLSRIRSRFASQNVPKITTQLAKNLPLVKADGDWLVEVLAKLVDNACKFTPTDGQITIKGERNRKKMVEVTVADTGRGIESHLLEIVFDRFYQEEGALRRTAGGTGLGLAICRQIVNGWGGEIWAKSNGKNQGSQFHFTIPMISGSIERKSSKVKSKKSFLTAKDS</sequence>
<dbReference type="Proteomes" id="UP000503129">
    <property type="component" value="Chromosome"/>
</dbReference>
<evidence type="ECO:0000313" key="11">
    <source>
        <dbReference type="Proteomes" id="UP000503129"/>
    </source>
</evidence>
<evidence type="ECO:0000259" key="9">
    <source>
        <dbReference type="PROSITE" id="PS50109"/>
    </source>
</evidence>
<dbReference type="AlphaFoldDB" id="A0A856MGT9"/>
<dbReference type="InterPro" id="IPR003594">
    <property type="entry name" value="HATPase_dom"/>
</dbReference>
<feature type="domain" description="Histidine kinase" evidence="9">
    <location>
        <begin position="435"/>
        <end position="656"/>
    </location>
</feature>
<dbReference type="Gene3D" id="1.10.287.130">
    <property type="match status" value="1"/>
</dbReference>
<evidence type="ECO:0000256" key="2">
    <source>
        <dbReference type="ARBA" id="ARBA00012438"/>
    </source>
</evidence>
<dbReference type="SMART" id="SM00065">
    <property type="entry name" value="GAF"/>
    <property type="match status" value="1"/>
</dbReference>
<dbReference type="PRINTS" id="PR00344">
    <property type="entry name" value="BCTRLSENSOR"/>
</dbReference>
<comment type="function">
    <text evidence="7">Photoreceptor which exists in two forms that are reversibly interconvertible by light: the R form that absorbs maximally in the red region of the spectrum and the FR form that absorbs maximally in the far-red region.</text>
</comment>
<dbReference type="PROSITE" id="PS50109">
    <property type="entry name" value="HIS_KIN"/>
    <property type="match status" value="1"/>
</dbReference>
<dbReference type="PANTHER" id="PTHR43711">
    <property type="entry name" value="TWO-COMPONENT HISTIDINE KINASE"/>
    <property type="match status" value="1"/>
</dbReference>
<dbReference type="InterPro" id="IPR050736">
    <property type="entry name" value="Sensor_HK_Regulatory"/>
</dbReference>
<gene>
    <name evidence="10" type="ORF">DP114_20335</name>
</gene>
<dbReference type="EC" id="2.7.13.3" evidence="2"/>
<name>A0A856MGT9_9CYAN</name>
<dbReference type="Pfam" id="PF01590">
    <property type="entry name" value="GAF"/>
    <property type="match status" value="1"/>
</dbReference>
<dbReference type="InterPro" id="IPR003018">
    <property type="entry name" value="GAF"/>
</dbReference>
<dbReference type="KEGG" id="bsen:DP114_20335"/>
<dbReference type="InterPro" id="IPR036890">
    <property type="entry name" value="HATPase_C_sf"/>
</dbReference>
<dbReference type="Pfam" id="PF10069">
    <property type="entry name" value="DICT"/>
    <property type="match status" value="1"/>
</dbReference>
<dbReference type="EMBL" id="CP030118">
    <property type="protein sequence ID" value="QDL09918.1"/>
    <property type="molecule type" value="Genomic_DNA"/>
</dbReference>
<dbReference type="FunFam" id="3.30.565.10:FF:000006">
    <property type="entry name" value="Sensor histidine kinase WalK"/>
    <property type="match status" value="1"/>
</dbReference>
<dbReference type="SUPFAM" id="SSF55781">
    <property type="entry name" value="GAF domain-like"/>
    <property type="match status" value="1"/>
</dbReference>
<dbReference type="InterPro" id="IPR033415">
    <property type="entry name" value="CHASE6_C"/>
</dbReference>
<dbReference type="SMART" id="SM00388">
    <property type="entry name" value="HisKA"/>
    <property type="match status" value="1"/>
</dbReference>
<organism evidence="10 11">
    <name type="scientific">Brasilonema sennae CENA114</name>
    <dbReference type="NCBI Taxonomy" id="415709"/>
    <lineage>
        <taxon>Bacteria</taxon>
        <taxon>Bacillati</taxon>
        <taxon>Cyanobacteriota</taxon>
        <taxon>Cyanophyceae</taxon>
        <taxon>Nostocales</taxon>
        <taxon>Scytonemataceae</taxon>
        <taxon>Brasilonema</taxon>
        <taxon>Bromeliae group (in: Brasilonema)</taxon>
    </lineage>
</organism>
<dbReference type="PANTHER" id="PTHR43711:SF26">
    <property type="entry name" value="SENSOR HISTIDINE KINASE RCSC"/>
    <property type="match status" value="1"/>
</dbReference>
<reference evidence="10 11" key="1">
    <citation type="submission" date="2018-06" db="EMBL/GenBank/DDBJ databases">
        <title>Comparative genomics of Brasilonema spp. strains.</title>
        <authorList>
            <person name="Alvarenga D.O."/>
            <person name="Fiore M.F."/>
            <person name="Varani A.M."/>
        </authorList>
    </citation>
    <scope>NUCLEOTIDE SEQUENCE [LARGE SCALE GENOMIC DNA]</scope>
    <source>
        <strain evidence="10 11">CENA114</strain>
    </source>
</reference>
<evidence type="ECO:0000256" key="3">
    <source>
        <dbReference type="ARBA" id="ARBA00022553"/>
    </source>
</evidence>
<feature type="coiled-coil region" evidence="8">
    <location>
        <begin position="408"/>
        <end position="435"/>
    </location>
</feature>
<evidence type="ECO:0000256" key="5">
    <source>
        <dbReference type="ARBA" id="ARBA00022777"/>
    </source>
</evidence>
<protein>
    <recommendedName>
        <fullName evidence="2">histidine kinase</fullName>
        <ecNumber evidence="2">2.7.13.3</ecNumber>
    </recommendedName>
</protein>
<dbReference type="Pfam" id="PF17150">
    <property type="entry name" value="CHASE6_C"/>
    <property type="match status" value="1"/>
</dbReference>
<keyword evidence="5 10" id="KW-0418">Kinase</keyword>
<dbReference type="InterPro" id="IPR019278">
    <property type="entry name" value="DICT_dom"/>
</dbReference>
<proteinExistence type="predicted"/>
<evidence type="ECO:0000313" key="10">
    <source>
        <dbReference type="EMBL" id="QDL09918.1"/>
    </source>
</evidence>
<comment type="catalytic activity">
    <reaction evidence="1">
        <text>ATP + protein L-histidine = ADP + protein N-phospho-L-histidine.</text>
        <dbReference type="EC" id="2.7.13.3"/>
    </reaction>
</comment>
<dbReference type="Pfam" id="PF02518">
    <property type="entry name" value="HATPase_c"/>
    <property type="match status" value="1"/>
</dbReference>
<keyword evidence="4" id="KW-0808">Transferase</keyword>
<dbReference type="InterPro" id="IPR004358">
    <property type="entry name" value="Sig_transdc_His_kin-like_C"/>
</dbReference>
<dbReference type="CDD" id="cd00082">
    <property type="entry name" value="HisKA"/>
    <property type="match status" value="1"/>
</dbReference>
<dbReference type="RefSeq" id="WP_169268243.1">
    <property type="nucleotide sequence ID" value="NZ_CAWOXK010000001.1"/>
</dbReference>
<evidence type="ECO:0000256" key="1">
    <source>
        <dbReference type="ARBA" id="ARBA00000085"/>
    </source>
</evidence>
<dbReference type="SUPFAM" id="SSF55874">
    <property type="entry name" value="ATPase domain of HSP90 chaperone/DNA topoisomerase II/histidine kinase"/>
    <property type="match status" value="1"/>
</dbReference>
<dbReference type="InterPro" id="IPR036097">
    <property type="entry name" value="HisK_dim/P_sf"/>
</dbReference>
<evidence type="ECO:0000256" key="6">
    <source>
        <dbReference type="ARBA" id="ARBA00023012"/>
    </source>
</evidence>
<dbReference type="Pfam" id="PF00512">
    <property type="entry name" value="HisKA"/>
    <property type="match status" value="1"/>
</dbReference>
<keyword evidence="3" id="KW-0597">Phosphoprotein</keyword>
<evidence type="ECO:0000256" key="4">
    <source>
        <dbReference type="ARBA" id="ARBA00022679"/>
    </source>
</evidence>
<keyword evidence="11" id="KW-1185">Reference proteome</keyword>
<dbReference type="InterPro" id="IPR003661">
    <property type="entry name" value="HisK_dim/P_dom"/>
</dbReference>
<dbReference type="SUPFAM" id="SSF47384">
    <property type="entry name" value="Homodimeric domain of signal transducing histidine kinase"/>
    <property type="match status" value="1"/>
</dbReference>
<keyword evidence="6" id="KW-0902">Two-component regulatory system</keyword>
<dbReference type="InterPro" id="IPR029016">
    <property type="entry name" value="GAF-like_dom_sf"/>
</dbReference>
<dbReference type="GO" id="GO:0000155">
    <property type="term" value="F:phosphorelay sensor kinase activity"/>
    <property type="evidence" value="ECO:0007669"/>
    <property type="project" value="InterPro"/>
</dbReference>
<dbReference type="Gene3D" id="3.30.565.10">
    <property type="entry name" value="Histidine kinase-like ATPase, C-terminal domain"/>
    <property type="match status" value="1"/>
</dbReference>
<keyword evidence="8" id="KW-0175">Coiled coil</keyword>
<dbReference type="SMART" id="SM00387">
    <property type="entry name" value="HATPase_c"/>
    <property type="match status" value="1"/>
</dbReference>
<accession>A0A856MGT9</accession>
<dbReference type="Gene3D" id="3.30.450.40">
    <property type="match status" value="1"/>
</dbReference>